<evidence type="ECO:0000256" key="7">
    <source>
        <dbReference type="SAM" id="MobiDB-lite"/>
    </source>
</evidence>
<proteinExistence type="predicted"/>
<dbReference type="GO" id="GO:0003677">
    <property type="term" value="F:DNA binding"/>
    <property type="evidence" value="ECO:0007669"/>
    <property type="project" value="UniProtKB-KW"/>
</dbReference>
<dbReference type="SMART" id="SM00338">
    <property type="entry name" value="BRLZ"/>
    <property type="match status" value="1"/>
</dbReference>
<sequence>MDNEMSYAHGGGIPSQSGWSTGFSQTNGLHDDIPEQQSSSTLPLLVPAQNFIPEPCILGQGGGETDSSQFGPDISQMLDDPFRNLGHRRAYSEILTCPHNGINFDGDLGVLGGDYAPFFSDVNEEPDLYGIYLDTDRLNISSAMPPLFQVGEPSSAADAVLPPPLPPSAVAAPLAAAIGPALGLGLRYERPRMRHQHSQSVDGSTIINPQMLASSPKGPSRVERKKALSTAQLTELALVDPRRAKRILSNRQSAARSKERKLHYIAELERKVQTLQTQAIALTSQLTLLQREITGLNTENHELKYRFQSMEQRVQLQDALNHALKGEIKHLKVLTGQAMPNGAPAMMPFTPFAPRPLFYHPNNSDQRPLIAAQQLQQLQIQPSEPQLPFRVQHQQLPLQLQLPQLQQPTRDFSFRGPVHLAIQGDNHAADNSST</sequence>
<dbReference type="GO" id="GO:0003700">
    <property type="term" value="F:DNA-binding transcription factor activity"/>
    <property type="evidence" value="ECO:0007669"/>
    <property type="project" value="InterPro"/>
</dbReference>
<keyword evidence="2" id="KW-0805">Transcription regulation</keyword>
<evidence type="ECO:0000256" key="4">
    <source>
        <dbReference type="ARBA" id="ARBA00023163"/>
    </source>
</evidence>
<evidence type="ECO:0000313" key="10">
    <source>
        <dbReference type="RefSeq" id="XP_030536556.1"/>
    </source>
</evidence>
<reference evidence="9" key="1">
    <citation type="submission" date="2025-05" db="UniProtKB">
        <authorList>
            <consortium name="RefSeq"/>
        </authorList>
    </citation>
    <scope>NUCLEOTIDE SEQUENCE [LARGE SCALE GENOMIC DNA]</scope>
</reference>
<reference evidence="10" key="2">
    <citation type="submission" date="2025-08" db="UniProtKB">
        <authorList>
            <consortium name="RefSeq"/>
        </authorList>
    </citation>
    <scope>IDENTIFICATION</scope>
    <source>
        <tissue evidence="10">Leaf</tissue>
    </source>
</reference>
<dbReference type="Pfam" id="PF00170">
    <property type="entry name" value="bZIP_1"/>
    <property type="match status" value="1"/>
</dbReference>
<keyword evidence="9" id="KW-1185">Reference proteome</keyword>
<dbReference type="CDD" id="cd14703">
    <property type="entry name" value="bZIP_plant_RF2"/>
    <property type="match status" value="1"/>
</dbReference>
<dbReference type="Proteomes" id="UP000827889">
    <property type="component" value="Chromosome 1"/>
</dbReference>
<dbReference type="GeneID" id="115745250"/>
<dbReference type="InterPro" id="IPR044759">
    <property type="entry name" value="bZIP_RF2"/>
</dbReference>
<dbReference type="InterPro" id="IPR004827">
    <property type="entry name" value="bZIP"/>
</dbReference>
<name>A0A8B8PP44_9MYRT</name>
<comment type="subcellular location">
    <subcellularLocation>
        <location evidence="1">Nucleus</location>
    </subcellularLocation>
</comment>
<dbReference type="AlphaFoldDB" id="A0A8B8PP44"/>
<feature type="domain" description="BZIP" evidence="8">
    <location>
        <begin position="240"/>
        <end position="303"/>
    </location>
</feature>
<evidence type="ECO:0000259" key="8">
    <source>
        <dbReference type="PROSITE" id="PS50217"/>
    </source>
</evidence>
<evidence type="ECO:0000313" key="9">
    <source>
        <dbReference type="Proteomes" id="UP000827889"/>
    </source>
</evidence>
<evidence type="ECO:0000256" key="2">
    <source>
        <dbReference type="ARBA" id="ARBA00023015"/>
    </source>
</evidence>
<dbReference type="KEGG" id="rarg:115745250"/>
<feature type="coiled-coil region" evidence="6">
    <location>
        <begin position="258"/>
        <end position="292"/>
    </location>
</feature>
<evidence type="ECO:0000256" key="6">
    <source>
        <dbReference type="SAM" id="Coils"/>
    </source>
</evidence>
<dbReference type="Gene3D" id="1.20.5.170">
    <property type="match status" value="1"/>
</dbReference>
<dbReference type="InterPro" id="IPR046347">
    <property type="entry name" value="bZIP_sf"/>
</dbReference>
<keyword evidence="5" id="KW-0539">Nucleus</keyword>
<dbReference type="PANTHER" id="PTHR13690">
    <property type="entry name" value="TRANSCRIPTION FACTOR POSF21-RELATED"/>
    <property type="match status" value="1"/>
</dbReference>
<evidence type="ECO:0000256" key="5">
    <source>
        <dbReference type="ARBA" id="ARBA00023242"/>
    </source>
</evidence>
<keyword evidence="6" id="KW-0175">Coiled coil</keyword>
<evidence type="ECO:0000256" key="1">
    <source>
        <dbReference type="ARBA" id="ARBA00004123"/>
    </source>
</evidence>
<gene>
    <name evidence="10" type="primary">LOC115745250</name>
</gene>
<dbReference type="OrthoDB" id="1676380at2759"/>
<dbReference type="SUPFAM" id="SSF57959">
    <property type="entry name" value="Leucine zipper domain"/>
    <property type="match status" value="1"/>
</dbReference>
<accession>A0A8B8PP44</accession>
<dbReference type="GO" id="GO:0005634">
    <property type="term" value="C:nucleus"/>
    <property type="evidence" value="ECO:0007669"/>
    <property type="project" value="UniProtKB-SubCell"/>
</dbReference>
<feature type="region of interest" description="Disordered" evidence="7">
    <location>
        <begin position="1"/>
        <end position="38"/>
    </location>
</feature>
<dbReference type="RefSeq" id="XP_030536556.1">
    <property type="nucleotide sequence ID" value="XM_030680696.2"/>
</dbReference>
<evidence type="ECO:0000256" key="3">
    <source>
        <dbReference type="ARBA" id="ARBA00023125"/>
    </source>
</evidence>
<feature type="compositionally biased region" description="Polar residues" evidence="7">
    <location>
        <begin position="14"/>
        <end position="28"/>
    </location>
</feature>
<keyword evidence="4" id="KW-0804">Transcription</keyword>
<dbReference type="PANTHER" id="PTHR13690:SF124">
    <property type="entry name" value="TRANSCRIPTION FACTOR RF2A"/>
    <property type="match status" value="1"/>
</dbReference>
<dbReference type="PROSITE" id="PS50217">
    <property type="entry name" value="BZIP"/>
    <property type="match status" value="1"/>
</dbReference>
<organism evidence="9 10">
    <name type="scientific">Rhodamnia argentea</name>
    <dbReference type="NCBI Taxonomy" id="178133"/>
    <lineage>
        <taxon>Eukaryota</taxon>
        <taxon>Viridiplantae</taxon>
        <taxon>Streptophyta</taxon>
        <taxon>Embryophyta</taxon>
        <taxon>Tracheophyta</taxon>
        <taxon>Spermatophyta</taxon>
        <taxon>Magnoliopsida</taxon>
        <taxon>eudicotyledons</taxon>
        <taxon>Gunneridae</taxon>
        <taxon>Pentapetalae</taxon>
        <taxon>rosids</taxon>
        <taxon>malvids</taxon>
        <taxon>Myrtales</taxon>
        <taxon>Myrtaceae</taxon>
        <taxon>Myrtoideae</taxon>
        <taxon>Myrteae</taxon>
        <taxon>Australasian group</taxon>
        <taxon>Rhodamnia</taxon>
    </lineage>
</organism>
<protein>
    <submittedName>
        <fullName evidence="10">Probable transcription factor PosF21</fullName>
    </submittedName>
</protein>
<keyword evidence="3" id="KW-0238">DNA-binding</keyword>